<dbReference type="PROSITE" id="PS00041">
    <property type="entry name" value="HTH_ARAC_FAMILY_1"/>
    <property type="match status" value="1"/>
</dbReference>
<sequence>MCSWKGALLFAGKLPDLGFHSTITSAVVVGLDSDIKKRVQGDSDWMRSRCFVFDGRLNHETIWEGNVGILFADPGSKMGALLSNEAGRKGLSSDPIWTSRFIRSCENILEATTSDVLDGNFLLGEKISFETDFRYDERLLRVLRWIVQSPEETINIQKLAYEVGMSQSWLQHEFRNAIGIPIRAFRKWFRVKRAALALNGGSSLVDAALNAGFYDQSHFTNVFREIFGISPSTVFAKNKPIRWHVQDEPLSIIADSY</sequence>
<evidence type="ECO:0000256" key="2">
    <source>
        <dbReference type="ARBA" id="ARBA00023125"/>
    </source>
</evidence>
<keyword evidence="1" id="KW-0805">Transcription regulation</keyword>
<comment type="caution">
    <text evidence="4">The sequence shown here is derived from an EMBL/GenBank/DDBJ whole genome shotgun (WGS) entry which is preliminary data.</text>
</comment>
<organism evidence="4">
    <name type="scientific">Leptospira ellisii</name>
    <dbReference type="NCBI Taxonomy" id="2023197"/>
    <lineage>
        <taxon>Bacteria</taxon>
        <taxon>Pseudomonadati</taxon>
        <taxon>Spirochaetota</taxon>
        <taxon>Spirochaetia</taxon>
        <taxon>Leptospirales</taxon>
        <taxon>Leptospiraceae</taxon>
        <taxon>Leptospira</taxon>
    </lineage>
</organism>
<dbReference type="GO" id="GO:0003700">
    <property type="term" value="F:DNA-binding transcription factor activity"/>
    <property type="evidence" value="ECO:0007669"/>
    <property type="project" value="InterPro"/>
</dbReference>
<dbReference type="SUPFAM" id="SSF46689">
    <property type="entry name" value="Homeodomain-like"/>
    <property type="match status" value="2"/>
</dbReference>
<dbReference type="OrthoDB" id="183331at2"/>
<dbReference type="EMBL" id="NPEF01000008">
    <property type="protein sequence ID" value="PJZ94671.1"/>
    <property type="molecule type" value="Genomic_DNA"/>
</dbReference>
<evidence type="ECO:0000256" key="3">
    <source>
        <dbReference type="ARBA" id="ARBA00023163"/>
    </source>
</evidence>
<dbReference type="Pfam" id="PF12833">
    <property type="entry name" value="HTH_18"/>
    <property type="match status" value="1"/>
</dbReference>
<dbReference type="AlphaFoldDB" id="A0A2N0BDY2"/>
<protein>
    <submittedName>
        <fullName evidence="4">AraC family transcriptional regulator</fullName>
    </submittedName>
</protein>
<evidence type="ECO:0000256" key="1">
    <source>
        <dbReference type="ARBA" id="ARBA00023015"/>
    </source>
</evidence>
<keyword evidence="2" id="KW-0238">DNA-binding</keyword>
<proteinExistence type="predicted"/>
<dbReference type="InterPro" id="IPR009057">
    <property type="entry name" value="Homeodomain-like_sf"/>
</dbReference>
<dbReference type="Gene3D" id="1.10.10.60">
    <property type="entry name" value="Homeodomain-like"/>
    <property type="match status" value="1"/>
</dbReference>
<keyword evidence="3" id="KW-0804">Transcription</keyword>
<dbReference type="InterPro" id="IPR018062">
    <property type="entry name" value="HTH_AraC-typ_CS"/>
</dbReference>
<dbReference type="GO" id="GO:0043565">
    <property type="term" value="F:sequence-specific DNA binding"/>
    <property type="evidence" value="ECO:0007669"/>
    <property type="project" value="InterPro"/>
</dbReference>
<gene>
    <name evidence="4" type="ORF">CH379_01545</name>
</gene>
<dbReference type="SMART" id="SM00342">
    <property type="entry name" value="HTH_ARAC"/>
    <property type="match status" value="1"/>
</dbReference>
<evidence type="ECO:0000313" key="4">
    <source>
        <dbReference type="EMBL" id="PJZ94671.1"/>
    </source>
</evidence>
<accession>A0A2N0BM34</accession>
<name>A0A2N0BDY2_9LEPT</name>
<reference evidence="4" key="1">
    <citation type="submission" date="2017-07" db="EMBL/GenBank/DDBJ databases">
        <title>Leptospira spp. isolated from tropical soils.</title>
        <authorList>
            <person name="Thibeaux R."/>
            <person name="Iraola G."/>
            <person name="Ferres I."/>
            <person name="Bierque E."/>
            <person name="Girault D."/>
            <person name="Soupe-Gilbert M.-E."/>
            <person name="Picardeau M."/>
            <person name="Goarant C."/>
        </authorList>
    </citation>
    <scope>NUCLEOTIDE SEQUENCE [LARGE SCALE GENOMIC DNA]</scope>
    <source>
        <strain evidence="4">ATI7-C-A5</strain>
    </source>
</reference>
<dbReference type="PANTHER" id="PTHR46796">
    <property type="entry name" value="HTH-TYPE TRANSCRIPTIONAL ACTIVATOR RHAS-RELATED"/>
    <property type="match status" value="1"/>
</dbReference>
<dbReference type="InterPro" id="IPR018060">
    <property type="entry name" value="HTH_AraC"/>
</dbReference>
<dbReference type="InterPro" id="IPR050204">
    <property type="entry name" value="AraC_XylS_family_regulators"/>
</dbReference>
<dbReference type="PROSITE" id="PS01124">
    <property type="entry name" value="HTH_ARAC_FAMILY_2"/>
    <property type="match status" value="1"/>
</dbReference>
<accession>A0A2N0BDY2</accession>